<evidence type="ECO:0000313" key="9">
    <source>
        <dbReference type="EMBL" id="EGB03039.1"/>
    </source>
</evidence>
<feature type="binding site" evidence="7">
    <location>
        <position position="47"/>
    </location>
    <ligand>
        <name>chlorophyll a</name>
        <dbReference type="ChEBI" id="CHEBI:58416"/>
        <label>1</label>
    </ligand>
</feature>
<feature type="binding site" evidence="7">
    <location>
        <position position="53"/>
    </location>
    <ligand>
        <name>chlorophyll a</name>
        <dbReference type="ChEBI" id="CHEBI:58416"/>
        <label>1</label>
    </ligand>
</feature>
<dbReference type="GO" id="GO:0016168">
    <property type="term" value="F:chlorophyll binding"/>
    <property type="evidence" value="ECO:0007669"/>
    <property type="project" value="UniProtKB-KW"/>
</dbReference>
<feature type="binding site" description="axial binding residue" evidence="7">
    <location>
        <position position="72"/>
    </location>
    <ligand>
        <name>chlorophyll b</name>
        <dbReference type="ChEBI" id="CHEBI:61721"/>
        <label>1</label>
    </ligand>
    <ligandPart>
        <name>Mg</name>
        <dbReference type="ChEBI" id="CHEBI:25107"/>
    </ligandPart>
</feature>
<dbReference type="EMBL" id="GL833212">
    <property type="protein sequence ID" value="EGB03039.1"/>
    <property type="molecule type" value="Genomic_DNA"/>
</dbReference>
<feature type="binding site" evidence="7">
    <location>
        <position position="165"/>
    </location>
    <ligand>
        <name>chlorophyll a</name>
        <dbReference type="ChEBI" id="CHEBI:58416"/>
        <label>1</label>
    </ligand>
</feature>
<dbReference type="InterPro" id="IPR001344">
    <property type="entry name" value="Chloro_AB-bd_pln"/>
</dbReference>
<dbReference type="GeneID" id="20227712"/>
<evidence type="ECO:0000313" key="10">
    <source>
        <dbReference type="EMBL" id="EGB04209.1"/>
    </source>
</evidence>
<organism evidence="11">
    <name type="scientific">Aureococcus anophagefferens</name>
    <name type="common">Harmful bloom alga</name>
    <dbReference type="NCBI Taxonomy" id="44056"/>
    <lineage>
        <taxon>Eukaryota</taxon>
        <taxon>Sar</taxon>
        <taxon>Stramenopiles</taxon>
        <taxon>Ochrophyta</taxon>
        <taxon>Pelagophyceae</taxon>
        <taxon>Pelagomonadales</taxon>
        <taxon>Pelagomonadaceae</taxon>
        <taxon>Aureococcus</taxon>
    </lineage>
</organism>
<dbReference type="AlphaFoldDB" id="F0YKY8"/>
<dbReference type="Pfam" id="PF00504">
    <property type="entry name" value="Chloroa_b-bind"/>
    <property type="match status" value="1"/>
</dbReference>
<comment type="subcellular location">
    <subcellularLocation>
        <location evidence="2">Plastid</location>
        <location evidence="2">Chloroplast</location>
    </subcellularLocation>
</comment>
<dbReference type="Proteomes" id="UP000002729">
    <property type="component" value="Unassembled WGS sequence"/>
</dbReference>
<dbReference type="SMR" id="F0YKY8"/>
<feature type="chain" id="PRO_5011938481" evidence="8">
    <location>
        <begin position="16"/>
        <end position="202"/>
    </location>
</feature>
<evidence type="ECO:0000256" key="1">
    <source>
        <dbReference type="ARBA" id="ARBA00004022"/>
    </source>
</evidence>
<evidence type="ECO:0000256" key="5">
    <source>
        <dbReference type="ARBA" id="ARBA00022531"/>
    </source>
</evidence>
<keyword evidence="5" id="KW-0602">Photosynthesis</keyword>
<dbReference type="GO" id="GO:0009507">
    <property type="term" value="C:chloroplast"/>
    <property type="evidence" value="ECO:0007669"/>
    <property type="project" value="UniProtKB-SubCell"/>
</dbReference>
<gene>
    <name evidence="10" type="primary">LHC11</name>
    <name evidence="9" type="synonym">LHC57</name>
    <name evidence="9" type="ORF">AURANDRAFT_69997</name>
    <name evidence="10" type="ORF">AURANDRAFT_77921</name>
</gene>
<proteinExistence type="inferred from homology"/>
<evidence type="ECO:0000256" key="4">
    <source>
        <dbReference type="ARBA" id="ARBA00022528"/>
    </source>
</evidence>
<feature type="signal peptide" evidence="8">
    <location>
        <begin position="1"/>
        <end position="15"/>
    </location>
</feature>
<name>F0YKY8_AURAN</name>
<feature type="binding site" description="axial binding residue" evidence="7">
    <location>
        <position position="131"/>
    </location>
    <ligand>
        <name>chlorophyll b</name>
        <dbReference type="ChEBI" id="CHEBI:61721"/>
        <label>1</label>
    </ligand>
    <ligandPart>
        <name>Mg</name>
        <dbReference type="ChEBI" id="CHEBI:25107"/>
    </ligandPart>
</feature>
<feature type="binding site" evidence="7">
    <location>
        <position position="67"/>
    </location>
    <ligand>
        <name>chlorophyll a</name>
        <dbReference type="ChEBI" id="CHEBI:58416"/>
        <label>1</label>
    </ligand>
</feature>
<dbReference type="InParanoid" id="F0YKY8"/>
<dbReference type="OrthoDB" id="423598at2759"/>
<dbReference type="Gene3D" id="1.10.3460.10">
    <property type="entry name" value="Chlorophyll a/b binding protein domain"/>
    <property type="match status" value="1"/>
</dbReference>
<keyword evidence="4" id="KW-0150">Chloroplast</keyword>
<comment type="function">
    <text evidence="1">The light-harvesting complex (LHC) functions as a light receptor, it captures and delivers excitation energy to photosystems with which it is closely associated. Energy is transferred from the carotenoid and chlorophyll C (or B) to chlorophyll A and the photosynthetic reaction centers where it is used to synthesize ATP and reducing power.</text>
</comment>
<keyword evidence="7" id="KW-0148">Chlorophyll</keyword>
<dbReference type="PANTHER" id="PTHR21649">
    <property type="entry name" value="CHLOROPHYLL A/B BINDING PROTEIN"/>
    <property type="match status" value="1"/>
</dbReference>
<accession>F0YKY8</accession>
<dbReference type="EMBL" id="GL833154">
    <property type="protein sequence ID" value="EGB04209.1"/>
    <property type="molecule type" value="Genomic_DNA"/>
</dbReference>
<reference evidence="10 11" key="1">
    <citation type="journal article" date="2011" name="Proc. Natl. Acad. Sci. U.S.A.">
        <title>Niche of harmful alga Aureococcus anophagefferens revealed through ecogenomics.</title>
        <authorList>
            <person name="Gobler C.J."/>
            <person name="Berry D.L."/>
            <person name="Dyhrman S.T."/>
            <person name="Wilhelm S.W."/>
            <person name="Salamov A."/>
            <person name="Lobanov A.V."/>
            <person name="Zhang Y."/>
            <person name="Collier J.L."/>
            <person name="Wurch L.L."/>
            <person name="Kustka A.B."/>
            <person name="Dill B.D."/>
            <person name="Shah M."/>
            <person name="VerBerkmoes N.C."/>
            <person name="Kuo A."/>
            <person name="Terry A."/>
            <person name="Pangilinan J."/>
            <person name="Lindquist E.A."/>
            <person name="Lucas S."/>
            <person name="Paulsen I.T."/>
            <person name="Hattenrath-Lehmann T.K."/>
            <person name="Talmage S.C."/>
            <person name="Walker E.A."/>
            <person name="Koch F."/>
            <person name="Burson A.M."/>
            <person name="Marcoval M.A."/>
            <person name="Tang Y.Z."/>
            <person name="Lecleir G.R."/>
            <person name="Coyne K.J."/>
            <person name="Berg G.M."/>
            <person name="Bertrand E.M."/>
            <person name="Saito M.A."/>
            <person name="Gladyshev V.N."/>
            <person name="Grigoriev I.V."/>
        </authorList>
    </citation>
    <scope>NUCLEOTIDE SEQUENCE [LARGE SCALE GENOMIC DNA]</scope>
    <source>
        <strain evidence="11">CCMP 1984</strain>
        <strain evidence="10">CCMP1984</strain>
    </source>
</reference>
<dbReference type="KEGG" id="aaf:AURANDRAFT_77921"/>
<protein>
    <submittedName>
        <fullName evidence="10">Putative plastid light harvesting protein isoform 11</fullName>
    </submittedName>
</protein>
<dbReference type="OMA" id="HNANVEF"/>
<dbReference type="RefSeq" id="XP_009042263.1">
    <property type="nucleotide sequence ID" value="XM_009044015.1"/>
</dbReference>
<keyword evidence="7" id="KW-0157">Chromophore</keyword>
<keyword evidence="6" id="KW-0934">Plastid</keyword>
<dbReference type="GO" id="GO:0016020">
    <property type="term" value="C:membrane"/>
    <property type="evidence" value="ECO:0007669"/>
    <property type="project" value="InterPro"/>
</dbReference>
<evidence type="ECO:0000256" key="2">
    <source>
        <dbReference type="ARBA" id="ARBA00004229"/>
    </source>
</evidence>
<dbReference type="SUPFAM" id="SSF103511">
    <property type="entry name" value="Chlorophyll a-b binding protein"/>
    <property type="match status" value="1"/>
</dbReference>
<feature type="binding site" evidence="7">
    <location>
        <position position="70"/>
    </location>
    <ligand>
        <name>chlorophyll a</name>
        <dbReference type="ChEBI" id="CHEBI:58416"/>
        <label>1</label>
    </ligand>
</feature>
<evidence type="ECO:0000256" key="6">
    <source>
        <dbReference type="ARBA" id="ARBA00022640"/>
    </source>
</evidence>
<dbReference type="KEGG" id="aaf:AURANDRAFT_69997"/>
<dbReference type="GO" id="GO:0009765">
    <property type="term" value="P:photosynthesis, light harvesting"/>
    <property type="evidence" value="ECO:0007669"/>
    <property type="project" value="InterPro"/>
</dbReference>
<feature type="binding site" evidence="7">
    <location>
        <position position="168"/>
    </location>
    <ligand>
        <name>chlorophyll b</name>
        <dbReference type="ChEBI" id="CHEBI:61721"/>
        <label>4</label>
    </ligand>
</feature>
<sequence>MQQLLLALTFSAASAFVAPTTPAVGLVLDGSAVDETAIGVQAPAGFWDPLGLSTNQPEGFERRRAVERKHGRIAMVAMVGCIAHNANVEFPGYLSLSQQLKFSDIPNGGQGIFKVPAAGIAQILLFTGLVEMAWWPASKYDGDYNVGFFGAKYGPEKKTQKLNAEMANGRLAMLGIIGNMFAEGQTGQTLGEQIGSGNMIPF</sequence>
<keyword evidence="11" id="KW-1185">Reference proteome</keyword>
<comment type="similarity">
    <text evidence="3">Belongs to the fucoxanthin chlorophyll protein family.</text>
</comment>
<feature type="binding site" evidence="7">
    <location>
        <position position="170"/>
    </location>
    <ligand>
        <name>chlorophyll a</name>
        <dbReference type="ChEBI" id="CHEBI:58416"/>
        <label>1</label>
    </ligand>
</feature>
<dbReference type="InterPro" id="IPR022796">
    <property type="entry name" value="Chloroa_b-bind"/>
</dbReference>
<dbReference type="GeneID" id="20229071"/>
<evidence type="ECO:0000256" key="7">
    <source>
        <dbReference type="PIRSR" id="PIRSR601344-1"/>
    </source>
</evidence>
<keyword evidence="8" id="KW-0732">Signal</keyword>
<dbReference type="RefSeq" id="XP_009041062.1">
    <property type="nucleotide sequence ID" value="XM_009042814.1"/>
</dbReference>
<evidence type="ECO:0000256" key="8">
    <source>
        <dbReference type="SAM" id="SignalP"/>
    </source>
</evidence>
<evidence type="ECO:0000313" key="11">
    <source>
        <dbReference type="Proteomes" id="UP000002729"/>
    </source>
</evidence>
<evidence type="ECO:0000256" key="3">
    <source>
        <dbReference type="ARBA" id="ARBA00005933"/>
    </source>
</evidence>